<dbReference type="RefSeq" id="WP_265543097.1">
    <property type="nucleotide sequence ID" value="NZ_CP098740.1"/>
</dbReference>
<dbReference type="Proteomes" id="UP001164963">
    <property type="component" value="Chromosome"/>
</dbReference>
<dbReference type="EMBL" id="CP098740">
    <property type="protein sequence ID" value="UZK55416.1"/>
    <property type="molecule type" value="Genomic_DNA"/>
</dbReference>
<dbReference type="Pfam" id="PF25637">
    <property type="entry name" value="DUF7942"/>
    <property type="match status" value="1"/>
</dbReference>
<keyword evidence="1" id="KW-0812">Transmembrane</keyword>
<keyword evidence="1" id="KW-0472">Membrane</keyword>
<feature type="transmembrane region" description="Helical" evidence="1">
    <location>
        <begin position="6"/>
        <end position="29"/>
    </location>
</feature>
<organism evidence="2 3">
    <name type="scientific">Streptomyces drozdowiczii</name>
    <dbReference type="NCBI Taxonomy" id="202862"/>
    <lineage>
        <taxon>Bacteria</taxon>
        <taxon>Bacillati</taxon>
        <taxon>Actinomycetota</taxon>
        <taxon>Actinomycetes</taxon>
        <taxon>Kitasatosporales</taxon>
        <taxon>Streptomycetaceae</taxon>
        <taxon>Streptomyces</taxon>
    </lineage>
</organism>
<sequence length="107" mass="11175">MHARALFRLTFANPVSAVYLGIVGASIVFEAAAATFGDPGFVGVWPFLLTAPASLLFSMVGMEIGGQGAVSYWFLAGGVVVSALVQAFVLGALAQTLRGRLRRTATR</sequence>
<feature type="transmembrane region" description="Helical" evidence="1">
    <location>
        <begin position="72"/>
        <end position="94"/>
    </location>
</feature>
<accession>A0ABY6PUF9</accession>
<evidence type="ECO:0000256" key="1">
    <source>
        <dbReference type="SAM" id="Phobius"/>
    </source>
</evidence>
<feature type="transmembrane region" description="Helical" evidence="1">
    <location>
        <begin position="41"/>
        <end position="60"/>
    </location>
</feature>
<gene>
    <name evidence="2" type="ORF">NEH16_15940</name>
</gene>
<reference evidence="2" key="1">
    <citation type="journal article" date="2022" name="Front. Microbiol.">
        <title>Mirubactin C rescues the lethal effect of cell wall biosynthesis mutations in Bacillus subtilis.</title>
        <authorList>
            <person name="Kepplinger B."/>
            <person name="Wen X."/>
            <person name="Tyler A.R."/>
            <person name="Kim B.Y."/>
            <person name="Brown J."/>
            <person name="Banks P."/>
            <person name="Dashti Y."/>
            <person name="Mackenzie E.S."/>
            <person name="Wills C."/>
            <person name="Kawai Y."/>
            <person name="Waldron K.J."/>
            <person name="Allenby N.E.E."/>
            <person name="Wu L.J."/>
            <person name="Hall M.J."/>
            <person name="Errington J."/>
        </authorList>
    </citation>
    <scope>NUCLEOTIDE SEQUENCE</scope>
    <source>
        <strain evidence="2">MDA8-470</strain>
    </source>
</reference>
<proteinExistence type="predicted"/>
<protein>
    <recommendedName>
        <fullName evidence="4">Integral membrane protein</fullName>
    </recommendedName>
</protein>
<dbReference type="InterPro" id="IPR057702">
    <property type="entry name" value="DUF7942"/>
</dbReference>
<evidence type="ECO:0008006" key="4">
    <source>
        <dbReference type="Google" id="ProtNLM"/>
    </source>
</evidence>
<keyword evidence="1" id="KW-1133">Transmembrane helix</keyword>
<evidence type="ECO:0000313" key="3">
    <source>
        <dbReference type="Proteomes" id="UP001164963"/>
    </source>
</evidence>
<keyword evidence="3" id="KW-1185">Reference proteome</keyword>
<dbReference type="NCBIfam" id="NF046119">
    <property type="entry name" value="memb_SCO4225"/>
    <property type="match status" value="1"/>
</dbReference>
<name>A0ABY6PUF9_9ACTN</name>
<evidence type="ECO:0000313" key="2">
    <source>
        <dbReference type="EMBL" id="UZK55416.1"/>
    </source>
</evidence>